<feature type="chain" id="PRO_5006604893" evidence="1">
    <location>
        <begin position="24"/>
        <end position="125"/>
    </location>
</feature>
<dbReference type="Proteomes" id="UP000055136">
    <property type="component" value="Chromosome"/>
</dbReference>
<organism evidence="2 3">
    <name type="scientific">Candidatus Tenderia electrophaga</name>
    <dbReference type="NCBI Taxonomy" id="1748243"/>
    <lineage>
        <taxon>Bacteria</taxon>
        <taxon>Pseudomonadati</taxon>
        <taxon>Pseudomonadota</taxon>
        <taxon>Gammaproteobacteria</taxon>
        <taxon>Candidatus Tenderiales</taxon>
        <taxon>Candidatus Tenderiaceae</taxon>
        <taxon>Candidatus Tenderia</taxon>
    </lineage>
</organism>
<reference evidence="2" key="1">
    <citation type="submission" date="2015-10" db="EMBL/GenBank/DDBJ databases">
        <title>Description of Candidatus Tenderia electrophaga gen. nov, sp. nov., an Uncultivated Electroautotroph from a Biocathode Enrichment.</title>
        <authorList>
            <person name="Eddie B.J."/>
            <person name="Malanoski A.P."/>
            <person name="Wang Z."/>
            <person name="Hall R.J."/>
            <person name="Oh S.D."/>
            <person name="Heiner C."/>
            <person name="Lin B."/>
            <person name="Strycharz-Glaven S.M."/>
        </authorList>
    </citation>
    <scope>NUCLEOTIDE SEQUENCE [LARGE SCALE GENOMIC DNA]</scope>
    <source>
        <strain evidence="2">NRL1</strain>
    </source>
</reference>
<protein>
    <submittedName>
        <fullName evidence="2">Uncharacterized protein</fullName>
    </submittedName>
</protein>
<dbReference type="InterPro" id="IPR046634">
    <property type="entry name" value="DUF6746"/>
</dbReference>
<name>A0A0S2TAX8_9GAMM</name>
<dbReference type="AlphaFoldDB" id="A0A0S2TAX8"/>
<keyword evidence="1" id="KW-0732">Signal</keyword>
<keyword evidence="3" id="KW-1185">Reference proteome</keyword>
<proteinExistence type="predicted"/>
<dbReference type="EMBL" id="CP013099">
    <property type="protein sequence ID" value="ALP52312.1"/>
    <property type="molecule type" value="Genomic_DNA"/>
</dbReference>
<sequence length="125" mass="13614">MKVLNLVFAAVLMLPASISTVVADELPDHFEGLPAETLAQAMTNFSEYNAKLADIIKQDKLVEKDLHEVHRLTYTLENALGKMASEVSELAETLEAVHLASESGDADTVTAQGQTYLDTARQLVK</sequence>
<dbReference type="Pfam" id="PF20531">
    <property type="entry name" value="DUF6746"/>
    <property type="match status" value="1"/>
</dbReference>
<dbReference type="KEGG" id="tee:Tel_03665"/>
<dbReference type="STRING" id="1748243.Tel_03665"/>
<evidence type="ECO:0000313" key="3">
    <source>
        <dbReference type="Proteomes" id="UP000055136"/>
    </source>
</evidence>
<evidence type="ECO:0000256" key="1">
    <source>
        <dbReference type="SAM" id="SignalP"/>
    </source>
</evidence>
<feature type="signal peptide" evidence="1">
    <location>
        <begin position="1"/>
        <end position="23"/>
    </location>
</feature>
<gene>
    <name evidence="2" type="ORF">Tel_03665</name>
</gene>
<accession>A0A0S2TAX8</accession>
<evidence type="ECO:0000313" key="2">
    <source>
        <dbReference type="EMBL" id="ALP52312.1"/>
    </source>
</evidence>